<dbReference type="KEGG" id="csq:CSCA_2720"/>
<dbReference type="Proteomes" id="UP000033115">
    <property type="component" value="Chromosome"/>
</dbReference>
<dbReference type="EMBL" id="CP009933">
    <property type="protein sequence ID" value="AKA69845.1"/>
    <property type="molecule type" value="Genomic_DNA"/>
</dbReference>
<organism evidence="1 2">
    <name type="scientific">Clostridium scatologenes</name>
    <dbReference type="NCBI Taxonomy" id="1548"/>
    <lineage>
        <taxon>Bacteria</taxon>
        <taxon>Bacillati</taxon>
        <taxon>Bacillota</taxon>
        <taxon>Clostridia</taxon>
        <taxon>Eubacteriales</taxon>
        <taxon>Clostridiaceae</taxon>
        <taxon>Clostridium</taxon>
    </lineage>
</organism>
<evidence type="ECO:0000313" key="2">
    <source>
        <dbReference type="Proteomes" id="UP000033115"/>
    </source>
</evidence>
<proteinExistence type="predicted"/>
<sequence length="108" mass="11691">MYVKTININNQIEFLASEKYVNFTTTVSDEGIVSDEFGRKIVFAGSILDGNGKVVNDSTAAGILFSSVDVTQGAQPGSLMVEGYVLEDRLPVKPADTAKTALKEIKFR</sequence>
<reference evidence="1 2" key="1">
    <citation type="journal article" date="2015" name="J. Biotechnol.">
        <title>Complete genome sequence of a malodorant-producing acetogen, Clostridium scatologenes ATCC 25775(T).</title>
        <authorList>
            <person name="Zhu Z."/>
            <person name="Guo T."/>
            <person name="Zheng H."/>
            <person name="Song T."/>
            <person name="Ouyang P."/>
            <person name="Xie J."/>
        </authorList>
    </citation>
    <scope>NUCLEOTIDE SEQUENCE [LARGE SCALE GENOMIC DNA]</scope>
    <source>
        <strain evidence="1 2">ATCC 25775</strain>
    </source>
</reference>
<accession>A0A0E3K1C5</accession>
<dbReference type="AlphaFoldDB" id="A0A0E3K1C5"/>
<evidence type="ECO:0000313" key="1">
    <source>
        <dbReference type="EMBL" id="AKA69845.1"/>
    </source>
</evidence>
<gene>
    <name evidence="1" type="ORF">CSCA_2720</name>
</gene>
<dbReference type="HOGENOM" id="CLU_162007_0_0_9"/>
<protein>
    <submittedName>
        <fullName evidence="1">Prophage protein</fullName>
    </submittedName>
</protein>
<name>A0A0E3K1C5_CLOSL</name>
<dbReference type="STRING" id="1548.CSCA_2720"/>
<keyword evidence="2" id="KW-1185">Reference proteome</keyword>
<dbReference type="RefSeq" id="WP_029161561.1">
    <property type="nucleotide sequence ID" value="NZ_CP009933.1"/>
</dbReference>